<evidence type="ECO:0000313" key="2">
    <source>
        <dbReference type="EMBL" id="ROH87979.1"/>
    </source>
</evidence>
<dbReference type="Proteomes" id="UP000275137">
    <property type="component" value="Unassembled WGS sequence"/>
</dbReference>
<name>A0A3N0V5D3_9PROT</name>
<keyword evidence="3" id="KW-1185">Reference proteome</keyword>
<organism evidence="2 3">
    <name type="scientific">Pseudomethylobacillus aquaticus</name>
    <dbReference type="NCBI Taxonomy" id="2676064"/>
    <lineage>
        <taxon>Bacteria</taxon>
        <taxon>Pseudomonadati</taxon>
        <taxon>Pseudomonadota</taxon>
        <taxon>Betaproteobacteria</taxon>
        <taxon>Nitrosomonadales</taxon>
        <taxon>Methylophilaceae</taxon>
        <taxon>Pseudomethylobacillus</taxon>
    </lineage>
</organism>
<feature type="region of interest" description="Disordered" evidence="1">
    <location>
        <begin position="1"/>
        <end position="20"/>
    </location>
</feature>
<reference evidence="2 3" key="1">
    <citation type="submission" date="2018-10" db="EMBL/GenBank/DDBJ databases">
        <authorList>
            <person name="Chen W.-M."/>
        </authorList>
    </citation>
    <scope>NUCLEOTIDE SEQUENCE [LARGE SCALE GENOMIC DNA]</scope>
    <source>
        <strain evidence="2 3">H-5</strain>
    </source>
</reference>
<gene>
    <name evidence="2" type="ORF">ED236_00350</name>
</gene>
<comment type="caution">
    <text evidence="2">The sequence shown here is derived from an EMBL/GenBank/DDBJ whole genome shotgun (WGS) entry which is preliminary data.</text>
</comment>
<sequence length="81" mass="9020">MTDSPAFSRTNAQGEPLVDMRGNTPRWIVDVIDAVSQSRGDDGRFPLVNEILADWARAELHRTSLINRICGDNPLLSEGRK</sequence>
<protein>
    <submittedName>
        <fullName evidence="2">Uncharacterized protein</fullName>
    </submittedName>
</protein>
<evidence type="ECO:0000313" key="3">
    <source>
        <dbReference type="Proteomes" id="UP000275137"/>
    </source>
</evidence>
<accession>A0A3N0V5D3</accession>
<evidence type="ECO:0000256" key="1">
    <source>
        <dbReference type="SAM" id="MobiDB-lite"/>
    </source>
</evidence>
<dbReference type="AlphaFoldDB" id="A0A3N0V5D3"/>
<dbReference type="RefSeq" id="WP_123235973.1">
    <property type="nucleotide sequence ID" value="NZ_RJVP01000001.1"/>
</dbReference>
<dbReference type="EMBL" id="RJVP01000001">
    <property type="protein sequence ID" value="ROH87979.1"/>
    <property type="molecule type" value="Genomic_DNA"/>
</dbReference>
<proteinExistence type="predicted"/>
<feature type="compositionally biased region" description="Polar residues" evidence="1">
    <location>
        <begin position="1"/>
        <end position="13"/>
    </location>
</feature>